<dbReference type="AlphaFoldDB" id="A0A3R9ZQH7"/>
<evidence type="ECO:0000259" key="4">
    <source>
        <dbReference type="Pfam" id="PF07992"/>
    </source>
</evidence>
<reference evidence="5 6" key="1">
    <citation type="submission" date="2018-12" db="EMBL/GenBank/DDBJ databases">
        <title>Mesorhizobium carbonis sp. nov., isolated from coal mine water.</title>
        <authorList>
            <person name="Xin W."/>
            <person name="Xu Z."/>
            <person name="Xiang F."/>
            <person name="Zhang J."/>
            <person name="Xi L."/>
            <person name="Liu J."/>
        </authorList>
    </citation>
    <scope>NUCLEOTIDE SEQUENCE [LARGE SCALE GENOMIC DNA]</scope>
    <source>
        <strain evidence="5 6">B2.3</strain>
    </source>
</reference>
<evidence type="ECO:0000256" key="3">
    <source>
        <dbReference type="ARBA" id="ARBA00023002"/>
    </source>
</evidence>
<dbReference type="PANTHER" id="PTHR48105">
    <property type="entry name" value="THIOREDOXIN REDUCTASE 1-RELATED-RELATED"/>
    <property type="match status" value="1"/>
</dbReference>
<dbReference type="InterPro" id="IPR050097">
    <property type="entry name" value="Ferredoxin-NADP_redctase_2"/>
</dbReference>
<keyword evidence="2" id="KW-0285">Flavoprotein</keyword>
<keyword evidence="3" id="KW-0560">Oxidoreductase</keyword>
<sequence>MMHDVIIVGGSYAGLSAAMQVARARRKVLVIDAGQRRNRFSETSHGFLGRDGHAPGAIASEAQGQLLAYPTVEFISGAAIAASGEIDAFRVDLADGSTVEGRRIVLATGVEDVLPDVPGLAAQWGIGAMTCPYCHGYELNRGRIGVLASGPMSLHQAAMLPEWGQTTLLANGVFDPADPQLADLAERGVAMEFATVAAVEGEPGSPVVVLSDGRRLPMDGLFVATRTRIVTPLPQMLGCAIAEGPQGPYVATDAMKATTVPGVFACGDVASPMASVAISVGHGALAGAAVHRSIIFPQTVAKAA</sequence>
<evidence type="ECO:0000313" key="6">
    <source>
        <dbReference type="Proteomes" id="UP000278398"/>
    </source>
</evidence>
<dbReference type="Pfam" id="PF07992">
    <property type="entry name" value="Pyr_redox_2"/>
    <property type="match status" value="1"/>
</dbReference>
<dbReference type="OrthoDB" id="9786503at2"/>
<evidence type="ECO:0000256" key="2">
    <source>
        <dbReference type="ARBA" id="ARBA00022630"/>
    </source>
</evidence>
<accession>A0A3R9ZQH7</accession>
<proteinExistence type="predicted"/>
<dbReference type="GO" id="GO:0016491">
    <property type="term" value="F:oxidoreductase activity"/>
    <property type="evidence" value="ECO:0007669"/>
    <property type="project" value="UniProtKB-KW"/>
</dbReference>
<name>A0A3R9ZQH7_9HYPH</name>
<dbReference type="EMBL" id="RWKW01000057">
    <property type="protein sequence ID" value="RST85299.1"/>
    <property type="molecule type" value="Genomic_DNA"/>
</dbReference>
<dbReference type="Proteomes" id="UP000278398">
    <property type="component" value="Unassembled WGS sequence"/>
</dbReference>
<gene>
    <name evidence="5" type="ORF">EJC49_16360</name>
</gene>
<feature type="domain" description="FAD/NAD(P)-binding" evidence="4">
    <location>
        <begin position="3"/>
        <end position="281"/>
    </location>
</feature>
<dbReference type="PRINTS" id="PR00368">
    <property type="entry name" value="FADPNR"/>
</dbReference>
<dbReference type="RefSeq" id="WP_126701010.1">
    <property type="nucleotide sequence ID" value="NZ_RWKW01000057.1"/>
</dbReference>
<keyword evidence="6" id="KW-1185">Reference proteome</keyword>
<evidence type="ECO:0000256" key="1">
    <source>
        <dbReference type="ARBA" id="ARBA00018719"/>
    </source>
</evidence>
<comment type="caution">
    <text evidence="5">The sequence shown here is derived from an EMBL/GenBank/DDBJ whole genome shotgun (WGS) entry which is preliminary data.</text>
</comment>
<dbReference type="PRINTS" id="PR00469">
    <property type="entry name" value="PNDRDTASEII"/>
</dbReference>
<dbReference type="InterPro" id="IPR036188">
    <property type="entry name" value="FAD/NAD-bd_sf"/>
</dbReference>
<evidence type="ECO:0000313" key="5">
    <source>
        <dbReference type="EMBL" id="RST85299.1"/>
    </source>
</evidence>
<dbReference type="SUPFAM" id="SSF51905">
    <property type="entry name" value="FAD/NAD(P)-binding domain"/>
    <property type="match status" value="1"/>
</dbReference>
<dbReference type="Gene3D" id="3.50.50.60">
    <property type="entry name" value="FAD/NAD(P)-binding domain"/>
    <property type="match status" value="2"/>
</dbReference>
<dbReference type="InterPro" id="IPR023753">
    <property type="entry name" value="FAD/NAD-binding_dom"/>
</dbReference>
<protein>
    <recommendedName>
        <fullName evidence="1">Thioredoxin reductase</fullName>
    </recommendedName>
</protein>
<organism evidence="5 6">
    <name type="scientific">Aquibium carbonis</name>
    <dbReference type="NCBI Taxonomy" id="2495581"/>
    <lineage>
        <taxon>Bacteria</taxon>
        <taxon>Pseudomonadati</taxon>
        <taxon>Pseudomonadota</taxon>
        <taxon>Alphaproteobacteria</taxon>
        <taxon>Hyphomicrobiales</taxon>
        <taxon>Phyllobacteriaceae</taxon>
        <taxon>Aquibium</taxon>
    </lineage>
</organism>